<dbReference type="Gene3D" id="3.40.50.300">
    <property type="entry name" value="P-loop containing nucleotide triphosphate hydrolases"/>
    <property type="match status" value="2"/>
</dbReference>
<dbReference type="GO" id="GO:0055087">
    <property type="term" value="C:Ski complex"/>
    <property type="evidence" value="ECO:0007669"/>
    <property type="project" value="TreeGrafter"/>
</dbReference>
<dbReference type="InterPro" id="IPR027417">
    <property type="entry name" value="P-loop_NTPase"/>
</dbReference>
<dbReference type="FunFam" id="3.40.50.300:FF:000987">
    <property type="entry name" value="DEAD/DEAH box RNA helicase"/>
    <property type="match status" value="1"/>
</dbReference>
<reference evidence="9" key="1">
    <citation type="submission" date="2022-07" db="EMBL/GenBank/DDBJ databases">
        <title>Phylogenomic reconstructions and comparative analyses of Kickxellomycotina fungi.</title>
        <authorList>
            <person name="Reynolds N.K."/>
            <person name="Stajich J.E."/>
            <person name="Barry K."/>
            <person name="Grigoriev I.V."/>
            <person name="Crous P."/>
            <person name="Smith M.E."/>
        </authorList>
    </citation>
    <scope>NUCLEOTIDE SEQUENCE</scope>
    <source>
        <strain evidence="9">RSA 1196</strain>
    </source>
</reference>
<dbReference type="InterPro" id="IPR014001">
    <property type="entry name" value="Helicase_ATP-bd"/>
</dbReference>
<evidence type="ECO:0000256" key="4">
    <source>
        <dbReference type="ARBA" id="ARBA00022806"/>
    </source>
</evidence>
<keyword evidence="10" id="KW-1185">Reference proteome</keyword>
<dbReference type="CDD" id="cd18795">
    <property type="entry name" value="SF2_C_Ski2"/>
    <property type="match status" value="1"/>
</dbReference>
<evidence type="ECO:0000313" key="10">
    <source>
        <dbReference type="Proteomes" id="UP001150925"/>
    </source>
</evidence>
<dbReference type="PROSITE" id="PS51194">
    <property type="entry name" value="HELICASE_CTER"/>
    <property type="match status" value="1"/>
</dbReference>
<evidence type="ECO:0000313" key="9">
    <source>
        <dbReference type="EMBL" id="KAJ1955871.1"/>
    </source>
</evidence>
<dbReference type="Pfam" id="PF17911">
    <property type="entry name" value="Ski2_N"/>
    <property type="match status" value="1"/>
</dbReference>
<dbReference type="InterPro" id="IPR001650">
    <property type="entry name" value="Helicase_C-like"/>
</dbReference>
<dbReference type="PIRSF" id="PIRSF005198">
    <property type="entry name" value="Antiviral_helicase_SKI2"/>
    <property type="match status" value="1"/>
</dbReference>
<evidence type="ECO:0000256" key="2">
    <source>
        <dbReference type="ARBA" id="ARBA00022741"/>
    </source>
</evidence>
<evidence type="ECO:0000259" key="7">
    <source>
        <dbReference type="PROSITE" id="PS51192"/>
    </source>
</evidence>
<evidence type="ECO:0000256" key="6">
    <source>
        <dbReference type="SAM" id="MobiDB-lite"/>
    </source>
</evidence>
<dbReference type="Gene3D" id="1.10.3380.30">
    <property type="match status" value="1"/>
</dbReference>
<dbReference type="GO" id="GO:0016787">
    <property type="term" value="F:hydrolase activity"/>
    <property type="evidence" value="ECO:0007669"/>
    <property type="project" value="UniProtKB-KW"/>
</dbReference>
<dbReference type="SMART" id="SM00490">
    <property type="entry name" value="HELICc"/>
    <property type="match status" value="1"/>
</dbReference>
<keyword evidence="3" id="KW-0378">Hydrolase</keyword>
<dbReference type="InterPro" id="IPR016438">
    <property type="entry name" value="SKI2-like"/>
</dbReference>
<dbReference type="Pfam" id="PF00270">
    <property type="entry name" value="DEAD"/>
    <property type="match status" value="1"/>
</dbReference>
<comment type="similarity">
    <text evidence="1">Belongs to the helicase family. SKI2 subfamily.</text>
</comment>
<dbReference type="GO" id="GO:0070478">
    <property type="term" value="P:nuclear-transcribed mRNA catabolic process, 3'-5' exonucleolytic nonsense-mediated decay"/>
    <property type="evidence" value="ECO:0007669"/>
    <property type="project" value="TreeGrafter"/>
</dbReference>
<feature type="compositionally biased region" description="Basic and acidic residues" evidence="6">
    <location>
        <begin position="276"/>
        <end position="285"/>
    </location>
</feature>
<name>A0A9W8APZ0_9FUNG</name>
<dbReference type="GO" id="GO:0003723">
    <property type="term" value="F:RNA binding"/>
    <property type="evidence" value="ECO:0007669"/>
    <property type="project" value="InterPro"/>
</dbReference>
<dbReference type="AlphaFoldDB" id="A0A9W8APZ0"/>
<dbReference type="Pfam" id="PF00271">
    <property type="entry name" value="Helicase_C"/>
    <property type="match status" value="1"/>
</dbReference>
<organism evidence="9 10">
    <name type="scientific">Dispira parvispora</name>
    <dbReference type="NCBI Taxonomy" id="1520584"/>
    <lineage>
        <taxon>Eukaryota</taxon>
        <taxon>Fungi</taxon>
        <taxon>Fungi incertae sedis</taxon>
        <taxon>Zoopagomycota</taxon>
        <taxon>Kickxellomycotina</taxon>
        <taxon>Dimargaritomycetes</taxon>
        <taxon>Dimargaritales</taxon>
        <taxon>Dimargaritaceae</taxon>
        <taxon>Dispira</taxon>
    </lineage>
</organism>
<keyword evidence="4 9" id="KW-0347">Helicase</keyword>
<dbReference type="Pfam" id="PF21408">
    <property type="entry name" value="MTR4-like_stalk"/>
    <property type="match status" value="1"/>
</dbReference>
<evidence type="ECO:0000256" key="3">
    <source>
        <dbReference type="ARBA" id="ARBA00022801"/>
    </source>
</evidence>
<feature type="domain" description="Helicase ATP-binding" evidence="7">
    <location>
        <begin position="369"/>
        <end position="527"/>
    </location>
</feature>
<protein>
    <submittedName>
        <fullName evidence="9">Antiviral helicase ski2</fullName>
    </submittedName>
</protein>
<dbReference type="InterPro" id="IPR048392">
    <property type="entry name" value="MTR4-like_stalk"/>
</dbReference>
<evidence type="ECO:0000256" key="5">
    <source>
        <dbReference type="ARBA" id="ARBA00022840"/>
    </source>
</evidence>
<comment type="caution">
    <text evidence="9">The sequence shown here is derived from an EMBL/GenBank/DDBJ whole genome shotgun (WGS) entry which is preliminary data.</text>
</comment>
<dbReference type="SUPFAM" id="SSF52540">
    <property type="entry name" value="P-loop containing nucleoside triphosphate hydrolases"/>
    <property type="match status" value="1"/>
</dbReference>
<keyword evidence="2" id="KW-0547">Nucleotide-binding</keyword>
<dbReference type="Proteomes" id="UP001150925">
    <property type="component" value="Unassembled WGS sequence"/>
</dbReference>
<dbReference type="PROSITE" id="PS51192">
    <property type="entry name" value="HELICASE_ATP_BIND_1"/>
    <property type="match status" value="1"/>
</dbReference>
<dbReference type="GO" id="GO:0003724">
    <property type="term" value="F:RNA helicase activity"/>
    <property type="evidence" value="ECO:0007669"/>
    <property type="project" value="InterPro"/>
</dbReference>
<dbReference type="InterPro" id="IPR011545">
    <property type="entry name" value="DEAD/DEAH_box_helicase_dom"/>
</dbReference>
<keyword evidence="5" id="KW-0067">ATP-binding</keyword>
<dbReference type="EMBL" id="JANBPY010002238">
    <property type="protein sequence ID" value="KAJ1955871.1"/>
    <property type="molecule type" value="Genomic_DNA"/>
</dbReference>
<dbReference type="OrthoDB" id="64767at2759"/>
<evidence type="ECO:0000259" key="8">
    <source>
        <dbReference type="PROSITE" id="PS51194"/>
    </source>
</evidence>
<feature type="region of interest" description="Disordered" evidence="6">
    <location>
        <begin position="274"/>
        <end position="298"/>
    </location>
</feature>
<feature type="non-terminal residue" evidence="9">
    <location>
        <position position="1"/>
    </location>
</feature>
<sequence>MPDPPTNDHDGNTVEVPLLFDILNDGCLNESNPVLLPRVTAKDNASTSAQPLDKTPYPLAFKSLVPLGTDGPLTSQGVRKAVETQFLTPSPIFPEHWLQSSQTLPPREPDLSALVELPNISCTTSIELTRNLLTNQVCGGQQTTRLHSAVGDRYSTSFTRPLTDPKDFTLGKLMNVPFVPGGLDPFSTLNLPSLSEIQSSDNDTNPFDLEPEKLLDTPPGFIRGASFTDASHRGTTWRDMLSTEELTVNWNAPSTSPEVDSVAEQVLALAVTEEPGVDHPSKEPSAETGAVSYEDEDSATRAVSALLPEDTQSAMENPTMELKTTAKPIKREWAHMVDISRAFTNFYELVPQLAHQFPFELDVFQKQAVYHLEQGDSVFVAAHTSAGKTVVAEYAIAMAMKHMTKAIYTSPIKALSNQKFRDFRETFGKDNVGILTGDIQIQPEAPCLVMTTEILRSMLYRGADLIRDVEFVIFDEVHYINDSERGVVWEEVIIMLPAHINLILLSATVPNTREFADWVGRTKKKDIYVVSTSHRPVPLEHFLYVNNDIYKVVDAQRSFQSVGWKKAHDNHTSTIRREKERAMAKAKAAAINQRGRGRGYHIPQPSFHQRKSNVPDRTLWVHLCGFLRQKQLLPVVIFTFSRKRCEEYAAGLNRLDLNTAKEKSAIHHLFSTSLARLREVDRDLPQIMRVKEQMIRGVAVHHGGLLPIIKEVVELAFSRGLVKILFATETFAMGVNMPTRTVVFSALRKHDGRTFRDLLPGEYTQMSGRAGRRGLDSTGTVIIVCPGDIPDSVTLQEIILGPATKLQSQFRLTYTMILNLLRVEALRVEDMLKRSFSENLNQKEVPTAQTSLKELQDRLEAVPRLTCEVCDPDMYTFQAHCDQIQQLRRQLYRAIGQTPL</sequence>
<dbReference type="PANTHER" id="PTHR12131:SF1">
    <property type="entry name" value="ATP-DEPENDENT RNA HELICASE SUPV3L1, MITOCHONDRIAL-RELATED"/>
    <property type="match status" value="1"/>
</dbReference>
<evidence type="ECO:0000256" key="1">
    <source>
        <dbReference type="ARBA" id="ARBA00010140"/>
    </source>
</evidence>
<dbReference type="InterPro" id="IPR040801">
    <property type="entry name" value="Ski2_N"/>
</dbReference>
<proteinExistence type="inferred from homology"/>
<feature type="domain" description="Helicase C-terminal" evidence="8">
    <location>
        <begin position="651"/>
        <end position="821"/>
    </location>
</feature>
<dbReference type="InterPro" id="IPR050699">
    <property type="entry name" value="RNA-DNA_Helicase"/>
</dbReference>
<dbReference type="FunFam" id="3.40.50.300:FF:000354">
    <property type="entry name" value="ATP-dependent RNA helicase SKI2"/>
    <property type="match status" value="1"/>
</dbReference>
<accession>A0A9W8APZ0</accession>
<dbReference type="PANTHER" id="PTHR12131">
    <property type="entry name" value="ATP-DEPENDENT RNA AND DNA HELICASE"/>
    <property type="match status" value="1"/>
</dbReference>
<dbReference type="SMART" id="SM00487">
    <property type="entry name" value="DEXDc"/>
    <property type="match status" value="1"/>
</dbReference>
<gene>
    <name evidence="9" type="primary">SKI2_2</name>
    <name evidence="9" type="ORF">IWQ62_005430</name>
</gene>
<dbReference type="GO" id="GO:0005524">
    <property type="term" value="F:ATP binding"/>
    <property type="evidence" value="ECO:0007669"/>
    <property type="project" value="UniProtKB-KW"/>
</dbReference>